<accession>A0ABR0XME0</accession>
<protein>
    <submittedName>
        <fullName evidence="2">Uncharacterized protein</fullName>
    </submittedName>
</protein>
<feature type="compositionally biased region" description="Polar residues" evidence="1">
    <location>
        <begin position="410"/>
        <end position="430"/>
    </location>
</feature>
<feature type="region of interest" description="Disordered" evidence="1">
    <location>
        <begin position="664"/>
        <end position="891"/>
    </location>
</feature>
<feature type="compositionally biased region" description="Polar residues" evidence="1">
    <location>
        <begin position="738"/>
        <end position="751"/>
    </location>
</feature>
<feature type="compositionally biased region" description="Basic and acidic residues" evidence="1">
    <location>
        <begin position="765"/>
        <end position="782"/>
    </location>
</feature>
<feature type="compositionally biased region" description="Polar residues" evidence="1">
    <location>
        <begin position="463"/>
        <end position="483"/>
    </location>
</feature>
<feature type="compositionally biased region" description="Basic and acidic residues" evidence="1">
    <location>
        <begin position="431"/>
        <end position="445"/>
    </location>
</feature>
<evidence type="ECO:0000256" key="1">
    <source>
        <dbReference type="SAM" id="MobiDB-lite"/>
    </source>
</evidence>
<feature type="compositionally biased region" description="Low complexity" evidence="1">
    <location>
        <begin position="835"/>
        <end position="859"/>
    </location>
</feature>
<feature type="compositionally biased region" description="Basic and acidic residues" evidence="1">
    <location>
        <begin position="686"/>
        <end position="707"/>
    </location>
</feature>
<feature type="compositionally biased region" description="Basic and acidic residues" evidence="1">
    <location>
        <begin position="492"/>
        <end position="510"/>
    </location>
</feature>
<dbReference type="EMBL" id="JABTTQ020000003">
    <property type="protein sequence ID" value="KAK6160337.1"/>
    <property type="molecule type" value="Genomic_DNA"/>
</dbReference>
<name>A0ABR0XME0_REHGL</name>
<comment type="caution">
    <text evidence="2">The sequence shown here is derived from an EMBL/GenBank/DDBJ whole genome shotgun (WGS) entry which is preliminary data.</text>
</comment>
<feature type="compositionally biased region" description="Basic and acidic residues" evidence="1">
    <location>
        <begin position="341"/>
        <end position="393"/>
    </location>
</feature>
<feature type="compositionally biased region" description="Polar residues" evidence="1">
    <location>
        <begin position="910"/>
        <end position="921"/>
    </location>
</feature>
<feature type="compositionally biased region" description="Polar residues" evidence="1">
    <location>
        <begin position="860"/>
        <end position="878"/>
    </location>
</feature>
<dbReference type="Proteomes" id="UP001318860">
    <property type="component" value="Unassembled WGS sequence"/>
</dbReference>
<evidence type="ECO:0000313" key="3">
    <source>
        <dbReference type="Proteomes" id="UP001318860"/>
    </source>
</evidence>
<gene>
    <name evidence="2" type="ORF">DH2020_003718</name>
</gene>
<feature type="compositionally biased region" description="Polar residues" evidence="1">
    <location>
        <begin position="526"/>
        <end position="543"/>
    </location>
</feature>
<feature type="region of interest" description="Disordered" evidence="1">
    <location>
        <begin position="908"/>
        <end position="932"/>
    </location>
</feature>
<evidence type="ECO:0000313" key="2">
    <source>
        <dbReference type="EMBL" id="KAK6160337.1"/>
    </source>
</evidence>
<sequence>MAKRRREPDSDDTTTETAEYKTVFVDTSLDTHLAMLVSKSDTVKRRANFYDLPDTMLVWSAFHGVKKSWFLSVDASNTPSCHLNRNPSALGTSDCMKMDVRSVDNNCRADINRIQTLRMSLPDGVTEKNVVSEMIPGFEVGNSLEKTIENSLEKTIDNQKSNVAEEKILGTKSPAKKKRKKRHTEGSEGMNLCEQQGKPTTFDTNAEVSGVRNDQSVLDDRVAFEGTSVSGAAEKSNLRSIVNCQNHLVSDERKEDTVLESMILENLVASKKEHELGQDVPTDHSGGVSIKVPDLSAGLMDASGAIGDVNPDGTKRKKKKAQKTAAKIQGTIEQTLIVESIKPHTETHKSEEKEEPKLLSLDRDHEVRPSSYKASDHATPDLTLKEPEICSDSKKKKKCREKEKKPANANLENSGIEQTDNGVRSHSSYKASDHSNPDLTLKEEPEISSGSKKKRKRAKKSATANLEKSGIEQTDNGVRSQSGLPCFSTGHIPEETDKEESMYHKGEDTQLKLLTSSTLEGGEKVQGTNGNGVNFVMSSQTEQTLEDVATGRRKRDKKTQNSAGNGDPDFPAVEKENQFLELNQVEKDSENTENMEKIACASDVQENSPVKDQNVGVEALTTEGNSISNVNSKMEEIHVASSQVLPHKSEEKLEKMHEIAVNTDDLARTSENQGEGINFKQYFVPDQDKVDSRASDNESRVRNDSGKRQGPSAQNSDGDEVIPNSSRRSSRLPENGVEDSSPSEMPDTNLQKPKETLAGSSCPNKKNDSFEKSSSKRSEKLPGKRGNKKSQLGLNVTKKLVMRTPQKKSLLAKPGAIFQDNSGESSGDENGTAHSDGSTRSPSDSSSDSGSSVGESDLSQDSTRNGSNDAQGRSTGGENASKLDISASENMTMHMILRSSKRFKKAKLLASQNEADQNESQPIEFVPDSLPV</sequence>
<keyword evidence="3" id="KW-1185">Reference proteome</keyword>
<feature type="compositionally biased region" description="Polar residues" evidence="1">
    <location>
        <begin position="819"/>
        <end position="833"/>
    </location>
</feature>
<reference evidence="2 3" key="1">
    <citation type="journal article" date="2021" name="Comput. Struct. Biotechnol. J.">
        <title>De novo genome assembly of the potent medicinal plant Rehmannia glutinosa using nanopore technology.</title>
        <authorList>
            <person name="Ma L."/>
            <person name="Dong C."/>
            <person name="Song C."/>
            <person name="Wang X."/>
            <person name="Zheng X."/>
            <person name="Niu Y."/>
            <person name="Chen S."/>
            <person name="Feng W."/>
        </authorList>
    </citation>
    <scope>NUCLEOTIDE SEQUENCE [LARGE SCALE GENOMIC DNA]</scope>
    <source>
        <strain evidence="2">DH-2019</strain>
    </source>
</reference>
<feature type="compositionally biased region" description="Basic residues" evidence="1">
    <location>
        <begin position="451"/>
        <end position="460"/>
    </location>
</feature>
<feature type="compositionally biased region" description="Polar residues" evidence="1">
    <location>
        <begin position="193"/>
        <end position="206"/>
    </location>
</feature>
<proteinExistence type="predicted"/>
<organism evidence="2 3">
    <name type="scientific">Rehmannia glutinosa</name>
    <name type="common">Chinese foxglove</name>
    <dbReference type="NCBI Taxonomy" id="99300"/>
    <lineage>
        <taxon>Eukaryota</taxon>
        <taxon>Viridiplantae</taxon>
        <taxon>Streptophyta</taxon>
        <taxon>Embryophyta</taxon>
        <taxon>Tracheophyta</taxon>
        <taxon>Spermatophyta</taxon>
        <taxon>Magnoliopsida</taxon>
        <taxon>eudicotyledons</taxon>
        <taxon>Gunneridae</taxon>
        <taxon>Pentapetalae</taxon>
        <taxon>asterids</taxon>
        <taxon>lamiids</taxon>
        <taxon>Lamiales</taxon>
        <taxon>Orobanchaceae</taxon>
        <taxon>Rehmannieae</taxon>
        <taxon>Rehmannia</taxon>
    </lineage>
</organism>
<feature type="region of interest" description="Disordered" evidence="1">
    <location>
        <begin position="164"/>
        <end position="206"/>
    </location>
</feature>
<feature type="region of interest" description="Disordered" evidence="1">
    <location>
        <begin position="303"/>
        <end position="577"/>
    </location>
</feature>
<feature type="compositionally biased region" description="Basic residues" evidence="1">
    <location>
        <begin position="174"/>
        <end position="183"/>
    </location>
</feature>